<reference evidence="2 3" key="1">
    <citation type="submission" date="2019-05" db="EMBL/GenBank/DDBJ databases">
        <title>Another draft genome of Portunus trituberculatus and its Hox gene families provides insights of decapod evolution.</title>
        <authorList>
            <person name="Jeong J.-H."/>
            <person name="Song I."/>
            <person name="Kim S."/>
            <person name="Choi T."/>
            <person name="Kim D."/>
            <person name="Ryu S."/>
            <person name="Kim W."/>
        </authorList>
    </citation>
    <scope>NUCLEOTIDE SEQUENCE [LARGE SCALE GENOMIC DNA]</scope>
    <source>
        <tissue evidence="2">Muscle</tissue>
    </source>
</reference>
<evidence type="ECO:0000256" key="1">
    <source>
        <dbReference type="SAM" id="MobiDB-lite"/>
    </source>
</evidence>
<organism evidence="2 3">
    <name type="scientific">Portunus trituberculatus</name>
    <name type="common">Swimming crab</name>
    <name type="synonym">Neptunus trituberculatus</name>
    <dbReference type="NCBI Taxonomy" id="210409"/>
    <lineage>
        <taxon>Eukaryota</taxon>
        <taxon>Metazoa</taxon>
        <taxon>Ecdysozoa</taxon>
        <taxon>Arthropoda</taxon>
        <taxon>Crustacea</taxon>
        <taxon>Multicrustacea</taxon>
        <taxon>Malacostraca</taxon>
        <taxon>Eumalacostraca</taxon>
        <taxon>Eucarida</taxon>
        <taxon>Decapoda</taxon>
        <taxon>Pleocyemata</taxon>
        <taxon>Brachyura</taxon>
        <taxon>Eubrachyura</taxon>
        <taxon>Portunoidea</taxon>
        <taxon>Portunidae</taxon>
        <taxon>Portuninae</taxon>
        <taxon>Portunus</taxon>
    </lineage>
</organism>
<feature type="region of interest" description="Disordered" evidence="1">
    <location>
        <begin position="77"/>
        <end position="98"/>
    </location>
</feature>
<name>A0A5B7HMH6_PORTR</name>
<accession>A0A5B7HMH6</accession>
<keyword evidence="3" id="KW-1185">Reference proteome</keyword>
<evidence type="ECO:0000313" key="2">
    <source>
        <dbReference type="EMBL" id="MPC69918.1"/>
    </source>
</evidence>
<dbReference type="Proteomes" id="UP000324222">
    <property type="component" value="Unassembled WGS sequence"/>
</dbReference>
<evidence type="ECO:0000313" key="3">
    <source>
        <dbReference type="Proteomes" id="UP000324222"/>
    </source>
</evidence>
<proteinExistence type="predicted"/>
<protein>
    <submittedName>
        <fullName evidence="2">Uncharacterized protein</fullName>
    </submittedName>
</protein>
<gene>
    <name evidence="2" type="ORF">E2C01_064151</name>
</gene>
<dbReference type="AlphaFoldDB" id="A0A5B7HMH6"/>
<dbReference type="EMBL" id="VSRR010030211">
    <property type="protein sequence ID" value="MPC69918.1"/>
    <property type="molecule type" value="Genomic_DNA"/>
</dbReference>
<sequence length="98" mass="10718">MMAVGRALSLTARLPERDERYLGRPRRAGVAEGRARLGVTDFLAGSASPQLPVVIKTRRREMNCMLAHAWRVAATTTTTTTTTTSTTTTTTTTTNHRN</sequence>
<comment type="caution">
    <text evidence="2">The sequence shown here is derived from an EMBL/GenBank/DDBJ whole genome shotgun (WGS) entry which is preliminary data.</text>
</comment>